<protein>
    <submittedName>
        <fullName evidence="6">(wild Malaysian banana) hypothetical protein</fullName>
    </submittedName>
</protein>
<dbReference type="Gramene" id="Ma09_t00480.1">
    <property type="protein sequence ID" value="Ma09_p00480.1"/>
    <property type="gene ID" value="Ma09_g00480"/>
</dbReference>
<dbReference type="GO" id="GO:0016787">
    <property type="term" value="F:hydrolase activity"/>
    <property type="evidence" value="ECO:0007669"/>
    <property type="project" value="InterPro"/>
</dbReference>
<dbReference type="Pfam" id="PF24384">
    <property type="entry name" value="Ig_TMM62"/>
    <property type="match status" value="1"/>
</dbReference>
<feature type="transmembrane region" description="Helical" evidence="1">
    <location>
        <begin position="717"/>
        <end position="734"/>
    </location>
</feature>
<feature type="domain" description="TMEM62 Ig-like" evidence="4">
    <location>
        <begin position="341"/>
        <end position="457"/>
    </location>
</feature>
<evidence type="ECO:0000313" key="7">
    <source>
        <dbReference type="EnsemblPlants" id="Ma09_p00480.1"/>
    </source>
</evidence>
<evidence type="ECO:0000259" key="4">
    <source>
        <dbReference type="Pfam" id="PF24384"/>
    </source>
</evidence>
<dbReference type="OMA" id="SELQYWS"/>
<dbReference type="EnsemblPlants" id="Ma09_t00480.1">
    <property type="protein sequence ID" value="Ma09_p00480.1"/>
    <property type="gene ID" value="Ma09_g00480"/>
</dbReference>
<evidence type="ECO:0000256" key="1">
    <source>
        <dbReference type="SAM" id="Phobius"/>
    </source>
</evidence>
<dbReference type="Proteomes" id="UP000012960">
    <property type="component" value="Unplaced"/>
</dbReference>
<dbReference type="Pfam" id="PF24394">
    <property type="entry name" value="TMEM62_C"/>
    <property type="match status" value="1"/>
</dbReference>
<gene>
    <name evidence="6" type="ORF">GSMUA_219030.1</name>
</gene>
<keyword evidence="1" id="KW-0812">Transmembrane</keyword>
<evidence type="ECO:0000259" key="3">
    <source>
        <dbReference type="Pfam" id="PF00149"/>
    </source>
</evidence>
<reference evidence="6" key="1">
    <citation type="submission" date="2021-03" db="EMBL/GenBank/DDBJ databases">
        <authorList>
            <consortium name="Genoscope - CEA"/>
            <person name="William W."/>
        </authorList>
    </citation>
    <scope>NUCLEOTIDE SEQUENCE</scope>
    <source>
        <strain evidence="6">Doubled-haploid Pahang</strain>
    </source>
</reference>
<feature type="domain" description="TMEM62 C-terminal" evidence="5">
    <location>
        <begin position="481"/>
        <end position="713"/>
    </location>
</feature>
<feature type="chain" id="PRO_5033923569" evidence="2">
    <location>
        <begin position="23"/>
        <end position="739"/>
    </location>
</feature>
<dbReference type="Pfam" id="PF00149">
    <property type="entry name" value="Metallophos"/>
    <property type="match status" value="1"/>
</dbReference>
<accession>A0A804KEE3</accession>
<sequence length="739" mass="84332">MASPISSAIFFFFFSSFSFAFALSWSSSIEVESKVVGGEGAEPVARESFPIDGDVAWVVQVSDLHLSSYHPDRADDLVRLLAPALRAIRPSLLLITGDITDAKNKRRTSTRQDISEWIQYSNSMEAIVKYSGIDKRRIFDIRGNHDKYGVPYVGHELDFFSTYSVSSQLRRPSTVQSISLVGDDRKYIFIGIDDTLSIGIRGPSNLFGHPTEKRMAVVESELQYWDVYPSDSVTKILFGHFPMSFTASSEKGQRYESLFARQSVSSYICGHLHGNFSRQLWRLHPSKLSSDVLVPRKAKGFWEWELGDWKESRLIRILSIDGGVVSFHDIELLRKHDVRDEFQTTIVITYPADSRNMNNMEQNNQSFRNDINALVFSTQQIINVTAKVFDSFREYKIMEEVPLQLISAVDKPLFHGKWNAESYRSASATRYLLQVSVVDSQGKETKSNLRPFSVEGKLAHYASTWLAYLVFQVEWQSLYMVLLWSNFSFLVVFLCLPKVLNYLMERNASYQKWATSHVISSPIKRRKSLFVLFWFLMEGSRNRILWFSMVMYLLCLLKLPWFWGYATSENENIAAMYLSGWRVQSPDSHAILDKLGNPDLMVITLPFMYLVVTPMFILIYSLFAERSSFYLQFCRKLRHKNGPVASNIELEQVTQFVPSNLTRGISTSSTCKFCQGWTRGSLLSGCLIITLVHFKICLALMLAYGVGPVSLSPALSWAPPVFLVATIYSTSANINTEQR</sequence>
<dbReference type="Gene3D" id="3.60.21.10">
    <property type="match status" value="1"/>
</dbReference>
<keyword evidence="8" id="KW-1185">Reference proteome</keyword>
<dbReference type="InterPro" id="IPR056230">
    <property type="entry name" value="TMEM62_C"/>
</dbReference>
<dbReference type="InterPro" id="IPR056229">
    <property type="entry name" value="Ig_TMM62"/>
</dbReference>
<feature type="transmembrane region" description="Helical" evidence="1">
    <location>
        <begin position="544"/>
        <end position="563"/>
    </location>
</feature>
<reference evidence="7" key="2">
    <citation type="submission" date="2021-05" db="UniProtKB">
        <authorList>
            <consortium name="EnsemblPlants"/>
        </authorList>
    </citation>
    <scope>IDENTIFICATION</scope>
    <source>
        <strain evidence="7">subsp. malaccensis</strain>
    </source>
</reference>
<feature type="transmembrane region" description="Helical" evidence="1">
    <location>
        <begin position="478"/>
        <end position="496"/>
    </location>
</feature>
<evidence type="ECO:0000259" key="5">
    <source>
        <dbReference type="Pfam" id="PF24394"/>
    </source>
</evidence>
<dbReference type="InterPro" id="IPR029052">
    <property type="entry name" value="Metallo-depent_PP-like"/>
</dbReference>
<feature type="signal peptide" evidence="2">
    <location>
        <begin position="1"/>
        <end position="22"/>
    </location>
</feature>
<dbReference type="SUPFAM" id="SSF56300">
    <property type="entry name" value="Metallo-dependent phosphatases"/>
    <property type="match status" value="1"/>
</dbReference>
<feature type="transmembrane region" description="Helical" evidence="1">
    <location>
        <begin position="600"/>
        <end position="623"/>
    </location>
</feature>
<keyword evidence="1" id="KW-1133">Transmembrane helix</keyword>
<dbReference type="PANTHER" id="PTHR14795:SF6">
    <property type="entry name" value="METALLOPHOSPHOESTERASE-RELATED"/>
    <property type="match status" value="1"/>
</dbReference>
<evidence type="ECO:0000313" key="8">
    <source>
        <dbReference type="Proteomes" id="UP000012960"/>
    </source>
</evidence>
<organism evidence="7 8">
    <name type="scientific">Musa acuminata subsp. malaccensis</name>
    <name type="common">Wild banana</name>
    <name type="synonym">Musa malaccensis</name>
    <dbReference type="NCBI Taxonomy" id="214687"/>
    <lineage>
        <taxon>Eukaryota</taxon>
        <taxon>Viridiplantae</taxon>
        <taxon>Streptophyta</taxon>
        <taxon>Embryophyta</taxon>
        <taxon>Tracheophyta</taxon>
        <taxon>Spermatophyta</taxon>
        <taxon>Magnoliopsida</taxon>
        <taxon>Liliopsida</taxon>
        <taxon>Zingiberales</taxon>
        <taxon>Musaceae</taxon>
        <taxon>Musa</taxon>
    </lineage>
</organism>
<dbReference type="OrthoDB" id="27234at2759"/>
<name>A0A804KEE3_MUSAM</name>
<dbReference type="PANTHER" id="PTHR14795">
    <property type="entry name" value="HELICASE RELATED"/>
    <property type="match status" value="1"/>
</dbReference>
<proteinExistence type="predicted"/>
<dbReference type="InterPro" id="IPR004843">
    <property type="entry name" value="Calcineurin-like_PHP"/>
</dbReference>
<evidence type="ECO:0000256" key="2">
    <source>
        <dbReference type="SAM" id="SignalP"/>
    </source>
</evidence>
<feature type="transmembrane region" description="Helical" evidence="1">
    <location>
        <begin position="682"/>
        <end position="705"/>
    </location>
</feature>
<keyword evidence="2" id="KW-0732">Signal</keyword>
<feature type="domain" description="Calcineurin-like phosphoesterase" evidence="3">
    <location>
        <begin position="58"/>
        <end position="274"/>
    </location>
</feature>
<dbReference type="AlphaFoldDB" id="A0A804KEE3"/>
<evidence type="ECO:0000313" key="6">
    <source>
        <dbReference type="EMBL" id="CAG1833798.1"/>
    </source>
</evidence>
<dbReference type="EMBL" id="HG996474">
    <property type="protein sequence ID" value="CAG1833798.1"/>
    <property type="molecule type" value="Genomic_DNA"/>
</dbReference>
<keyword evidence="1" id="KW-0472">Membrane</keyword>
<dbReference type="InParanoid" id="A0A804KEE3"/>